<dbReference type="AlphaFoldDB" id="A0A0L0FYA6"/>
<dbReference type="GeneID" id="25906377"/>
<dbReference type="InterPro" id="IPR005135">
    <property type="entry name" value="Endo/exonuclease/phosphatase"/>
</dbReference>
<evidence type="ECO:0000259" key="1">
    <source>
        <dbReference type="Pfam" id="PF03372"/>
    </source>
</evidence>
<reference evidence="2 3" key="1">
    <citation type="submission" date="2011-02" db="EMBL/GenBank/DDBJ databases">
        <title>The Genome Sequence of Sphaeroforma arctica JP610.</title>
        <authorList>
            <consortium name="The Broad Institute Genome Sequencing Platform"/>
            <person name="Russ C."/>
            <person name="Cuomo C."/>
            <person name="Young S.K."/>
            <person name="Zeng Q."/>
            <person name="Gargeya S."/>
            <person name="Alvarado L."/>
            <person name="Berlin A."/>
            <person name="Chapman S.B."/>
            <person name="Chen Z."/>
            <person name="Freedman E."/>
            <person name="Gellesch M."/>
            <person name="Goldberg J."/>
            <person name="Griggs A."/>
            <person name="Gujja S."/>
            <person name="Heilman E."/>
            <person name="Heiman D."/>
            <person name="Howarth C."/>
            <person name="Mehta T."/>
            <person name="Neiman D."/>
            <person name="Pearson M."/>
            <person name="Roberts A."/>
            <person name="Saif S."/>
            <person name="Shea T."/>
            <person name="Shenoy N."/>
            <person name="Sisk P."/>
            <person name="Stolte C."/>
            <person name="Sykes S."/>
            <person name="White J."/>
            <person name="Yandava C."/>
            <person name="Burger G."/>
            <person name="Gray M.W."/>
            <person name="Holland P.W.H."/>
            <person name="King N."/>
            <person name="Lang F.B.F."/>
            <person name="Roger A.J."/>
            <person name="Ruiz-Trillo I."/>
            <person name="Haas B."/>
            <person name="Nusbaum C."/>
            <person name="Birren B."/>
        </authorList>
    </citation>
    <scope>NUCLEOTIDE SEQUENCE [LARGE SCALE GENOMIC DNA]</scope>
    <source>
        <strain evidence="2 3">JP610</strain>
    </source>
</reference>
<gene>
    <name evidence="2" type="ORF">SARC_05873</name>
</gene>
<name>A0A0L0FYA6_9EUKA</name>
<dbReference type="RefSeq" id="XP_014155722.1">
    <property type="nucleotide sequence ID" value="XM_014300247.1"/>
</dbReference>
<dbReference type="GO" id="GO:0000175">
    <property type="term" value="F:3'-5'-RNA exonuclease activity"/>
    <property type="evidence" value="ECO:0007669"/>
    <property type="project" value="TreeGrafter"/>
</dbReference>
<feature type="domain" description="Endonuclease/exonuclease/phosphatase" evidence="1">
    <location>
        <begin position="6"/>
        <end position="289"/>
    </location>
</feature>
<dbReference type="Pfam" id="PF03372">
    <property type="entry name" value="Exo_endo_phos"/>
    <property type="match status" value="1"/>
</dbReference>
<dbReference type="Proteomes" id="UP000054560">
    <property type="component" value="Unassembled WGS sequence"/>
</dbReference>
<dbReference type="STRING" id="667725.A0A0L0FYA6"/>
<dbReference type="PANTHER" id="PTHR12121:SF100">
    <property type="entry name" value="POLY(A)-SPECIFIC RIBONUCLEASE"/>
    <property type="match status" value="1"/>
</dbReference>
<accession>A0A0L0FYA6</accession>
<dbReference type="InterPro" id="IPR050410">
    <property type="entry name" value="CCR4/nocturin_mRNA_transcr"/>
</dbReference>
<dbReference type="SUPFAM" id="SSF56219">
    <property type="entry name" value="DNase I-like"/>
    <property type="match status" value="1"/>
</dbReference>
<proteinExistence type="predicted"/>
<dbReference type="InterPro" id="IPR036691">
    <property type="entry name" value="Endo/exonu/phosph_ase_sf"/>
</dbReference>
<keyword evidence="3" id="KW-1185">Reference proteome</keyword>
<dbReference type="OrthoDB" id="10267916at2759"/>
<organism evidence="2 3">
    <name type="scientific">Sphaeroforma arctica JP610</name>
    <dbReference type="NCBI Taxonomy" id="667725"/>
    <lineage>
        <taxon>Eukaryota</taxon>
        <taxon>Ichthyosporea</taxon>
        <taxon>Ichthyophonida</taxon>
        <taxon>Sphaeroforma</taxon>
    </lineage>
</organism>
<evidence type="ECO:0000313" key="3">
    <source>
        <dbReference type="Proteomes" id="UP000054560"/>
    </source>
</evidence>
<sequence length="300" mass="34612">MYGYCPTWVLDWMHRKEQILKEIAVHGADIVCLQEVETSQYHNYFYPELRNLGYEGFFYAKTRQRSMNDEDRQRVDGCATFYRTARFRLVEEHLISFSQLAIAAHEANGGNDLLNRVMPKDNIAVASILEIRGTKQALMLANSHMHWNPTFKDVKVVQTAMLLDELKRITQNSRRFNIPTVICGDFNSLPDSGVVELLANGRLDTSHPDLGNVNYGAYAANKLRHSYHMSSVYNGEMDYTNYTFDFKGVIDYVWYTNNHIKVKALLGSVSKKYLENFMGCPNQHFPSDHFPLLCELVLMK</sequence>
<dbReference type="CDD" id="cd09097">
    <property type="entry name" value="Deadenylase_CCR4"/>
    <property type="match status" value="1"/>
</dbReference>
<dbReference type="EMBL" id="KQ241991">
    <property type="protein sequence ID" value="KNC81820.1"/>
    <property type="molecule type" value="Genomic_DNA"/>
</dbReference>
<dbReference type="Gene3D" id="3.60.10.10">
    <property type="entry name" value="Endonuclease/exonuclease/phosphatase"/>
    <property type="match status" value="1"/>
</dbReference>
<dbReference type="PANTHER" id="PTHR12121">
    <property type="entry name" value="CARBON CATABOLITE REPRESSOR PROTEIN 4"/>
    <property type="match status" value="1"/>
</dbReference>
<dbReference type="eggNOG" id="KOG0620">
    <property type="taxonomic scope" value="Eukaryota"/>
</dbReference>
<protein>
    <recommendedName>
        <fullName evidence="1">Endonuclease/exonuclease/phosphatase domain-containing protein</fullName>
    </recommendedName>
</protein>
<evidence type="ECO:0000313" key="2">
    <source>
        <dbReference type="EMBL" id="KNC81820.1"/>
    </source>
</evidence>